<comment type="caution">
    <text evidence="9">The sequence shown here is derived from an EMBL/GenBank/DDBJ whole genome shotgun (WGS) entry which is preliminary data.</text>
</comment>
<evidence type="ECO:0000259" key="8">
    <source>
        <dbReference type="PROSITE" id="PS51849"/>
    </source>
</evidence>
<feature type="region of interest" description="Disordered" evidence="6">
    <location>
        <begin position="218"/>
        <end position="417"/>
    </location>
</feature>
<dbReference type="PROSITE" id="PS51849">
    <property type="entry name" value="RSGI_N"/>
    <property type="match status" value="1"/>
</dbReference>
<keyword evidence="5 7" id="KW-0472">Membrane</keyword>
<dbReference type="Pfam" id="PF12791">
    <property type="entry name" value="RsgI_N"/>
    <property type="match status" value="1"/>
</dbReference>
<keyword evidence="4 7" id="KW-1133">Transmembrane helix</keyword>
<feature type="domain" description="RsgI N-terminal anti-sigma" evidence="8">
    <location>
        <begin position="2"/>
        <end position="49"/>
    </location>
</feature>
<evidence type="ECO:0000256" key="1">
    <source>
        <dbReference type="ARBA" id="ARBA00004162"/>
    </source>
</evidence>
<organism evidence="9 10">
    <name type="scientific">Lentibacillus juripiscarius</name>
    <dbReference type="NCBI Taxonomy" id="257446"/>
    <lineage>
        <taxon>Bacteria</taxon>
        <taxon>Bacillati</taxon>
        <taxon>Bacillota</taxon>
        <taxon>Bacilli</taxon>
        <taxon>Bacillales</taxon>
        <taxon>Bacillaceae</taxon>
        <taxon>Lentibacillus</taxon>
    </lineage>
</organism>
<evidence type="ECO:0000256" key="6">
    <source>
        <dbReference type="SAM" id="MobiDB-lite"/>
    </source>
</evidence>
<sequence>MKKGIVMEMRRRYMIVMRRDGAFQKARRIPEAAVGMEVHFQPFDEKRPSVWHSFVGERTRIPFRITAMACALLLLLLPVYFMMQEEEVYAYVNVAINPNMELEIDDKLKVHSIKPQNDDAEVFLEQLKDYSGKGLEEVLQIIMQETERADMLKNGKSMLVGISYIPETHKTSVTDKLDTYFSENNNGWEIAAFQVPKEVWDEARGKKQSMNELMAKSLNEKDAADETETSGVNSVDDHDKEMINSFYNTNVGHDNKTGNTAGQRNTETDKNTDAASSSEKKQTENSEQIEKTKPPVDDVKERKKEANQIRQKSKNIRPHEKNKEKHRYQEEKHGHRGKKNAVPKKKKPNENANENAFYKGNGHRKNHSPSNDWHHRKNKNGHQKGHHRNRHGGHSKGKGPYGNKDGHGHHQKKKGHN</sequence>
<keyword evidence="2" id="KW-1003">Cell membrane</keyword>
<gene>
    <name evidence="9" type="ORF">ACFSUO_12040</name>
</gene>
<proteinExistence type="predicted"/>
<evidence type="ECO:0000256" key="5">
    <source>
        <dbReference type="ARBA" id="ARBA00023136"/>
    </source>
</evidence>
<feature type="compositionally biased region" description="Basic residues" evidence="6">
    <location>
        <begin position="407"/>
        <end position="417"/>
    </location>
</feature>
<protein>
    <submittedName>
        <fullName evidence="9">Anti-sigma factor domain-containing protein</fullName>
    </submittedName>
</protein>
<reference evidence="10" key="1">
    <citation type="journal article" date="2019" name="Int. J. Syst. Evol. Microbiol.">
        <title>The Global Catalogue of Microorganisms (GCM) 10K type strain sequencing project: providing services to taxonomists for standard genome sequencing and annotation.</title>
        <authorList>
            <consortium name="The Broad Institute Genomics Platform"/>
            <consortium name="The Broad Institute Genome Sequencing Center for Infectious Disease"/>
            <person name="Wu L."/>
            <person name="Ma J."/>
        </authorList>
    </citation>
    <scope>NUCLEOTIDE SEQUENCE [LARGE SCALE GENOMIC DNA]</scope>
    <source>
        <strain evidence="10">TISTR 1535</strain>
    </source>
</reference>
<comment type="subcellular location">
    <subcellularLocation>
        <location evidence="1">Cell membrane</location>
        <topology evidence="1">Single-pass membrane protein</topology>
    </subcellularLocation>
</comment>
<feature type="compositionally biased region" description="Basic residues" evidence="6">
    <location>
        <begin position="334"/>
        <end position="347"/>
    </location>
</feature>
<feature type="transmembrane region" description="Helical" evidence="7">
    <location>
        <begin position="61"/>
        <end position="83"/>
    </location>
</feature>
<dbReference type="Pfam" id="PF23750">
    <property type="entry name" value="RsgI_M"/>
    <property type="match status" value="1"/>
</dbReference>
<dbReference type="Proteomes" id="UP001597502">
    <property type="component" value="Unassembled WGS sequence"/>
</dbReference>
<feature type="compositionally biased region" description="Basic residues" evidence="6">
    <location>
        <begin position="374"/>
        <end position="397"/>
    </location>
</feature>
<name>A0ABW5V6K1_9BACI</name>
<feature type="compositionally biased region" description="Basic and acidic residues" evidence="6">
    <location>
        <begin position="317"/>
        <end position="333"/>
    </location>
</feature>
<keyword evidence="3 7" id="KW-0812">Transmembrane</keyword>
<accession>A0ABW5V6K1</accession>
<dbReference type="RefSeq" id="WP_382394420.1">
    <property type="nucleotide sequence ID" value="NZ_JBHUNA010000024.1"/>
</dbReference>
<evidence type="ECO:0000256" key="4">
    <source>
        <dbReference type="ARBA" id="ARBA00022989"/>
    </source>
</evidence>
<feature type="compositionally biased region" description="Basic and acidic residues" evidence="6">
    <location>
        <begin position="266"/>
        <end position="307"/>
    </location>
</feature>
<evidence type="ECO:0000313" key="10">
    <source>
        <dbReference type="Proteomes" id="UP001597502"/>
    </source>
</evidence>
<evidence type="ECO:0000256" key="2">
    <source>
        <dbReference type="ARBA" id="ARBA00022475"/>
    </source>
</evidence>
<evidence type="ECO:0000256" key="7">
    <source>
        <dbReference type="SAM" id="Phobius"/>
    </source>
</evidence>
<dbReference type="InterPro" id="IPR024449">
    <property type="entry name" value="Anti-sigma_RsgI_N"/>
</dbReference>
<dbReference type="InterPro" id="IPR055431">
    <property type="entry name" value="RsgI_M"/>
</dbReference>
<evidence type="ECO:0000313" key="9">
    <source>
        <dbReference type="EMBL" id="MFD2761682.1"/>
    </source>
</evidence>
<keyword evidence="10" id="KW-1185">Reference proteome</keyword>
<evidence type="ECO:0000256" key="3">
    <source>
        <dbReference type="ARBA" id="ARBA00022692"/>
    </source>
</evidence>
<feature type="compositionally biased region" description="Polar residues" evidence="6">
    <location>
        <begin position="245"/>
        <end position="265"/>
    </location>
</feature>
<dbReference type="EMBL" id="JBHUNA010000024">
    <property type="protein sequence ID" value="MFD2761682.1"/>
    <property type="molecule type" value="Genomic_DNA"/>
</dbReference>